<evidence type="ECO:0000256" key="14">
    <source>
        <dbReference type="ARBA" id="ARBA00049057"/>
    </source>
</evidence>
<evidence type="ECO:0000256" key="8">
    <source>
        <dbReference type="ARBA" id="ARBA00022741"/>
    </source>
</evidence>
<dbReference type="AlphaFoldDB" id="A0A2J0LFE0"/>
<evidence type="ECO:0000256" key="10">
    <source>
        <dbReference type="ARBA" id="ARBA00022840"/>
    </source>
</evidence>
<evidence type="ECO:0000256" key="1">
    <source>
        <dbReference type="ARBA" id="ARBA00004496"/>
    </source>
</evidence>
<evidence type="ECO:0000256" key="12">
    <source>
        <dbReference type="ARBA" id="ARBA00032931"/>
    </source>
</evidence>
<evidence type="ECO:0000256" key="7">
    <source>
        <dbReference type="ARBA" id="ARBA00022598"/>
    </source>
</evidence>
<dbReference type="GO" id="GO:0004637">
    <property type="term" value="F:phosphoribosylamine-glycine ligase activity"/>
    <property type="evidence" value="ECO:0007669"/>
    <property type="project" value="TreeGrafter"/>
</dbReference>
<comment type="subcellular location">
    <subcellularLocation>
        <location evidence="1 15">Cytoplasm</location>
    </subcellularLocation>
</comment>
<sequence>MTYKKSGVDIKEADRFVSAIKPLTKGIGGFGGMFKFDAKKYKDPYLVSSTDGVGTKLKIAFLIGKHDTIGIDLVGMNVNDILCSGAKPLFFLDYIATGKLDKKVLVDVVKGIAAGCRQAGCSLVGGETAEMPGFYKKGEYDLAGFCAGVVDKAKAIDGKKIKAGDALVGIASNGLHSNGFSMVRKVFSQKELKRYAKELLKPTCIYVKPILSLLNTEHCALNPIKGIAHVTGGAFYDKVPRVIPKELGVRVYADAWPLPAIFKLIQKKGNVPRADMYRTFNMGIGMVLIVENSIANQIRSKLTRQGLKSWVIGEVTKGKKRVEIV</sequence>
<dbReference type="GO" id="GO:0006189">
    <property type="term" value="P:'de novo' IMP biosynthetic process"/>
    <property type="evidence" value="ECO:0007669"/>
    <property type="project" value="UniProtKB-UniRule"/>
</dbReference>
<dbReference type="InterPro" id="IPR036921">
    <property type="entry name" value="PurM-like_N_sf"/>
</dbReference>
<evidence type="ECO:0000256" key="11">
    <source>
        <dbReference type="ARBA" id="ARBA00031908"/>
    </source>
</evidence>
<keyword evidence="10 15" id="KW-0067">ATP-binding</keyword>
<keyword evidence="9 15" id="KW-0658">Purine biosynthesis</keyword>
<dbReference type="InterPro" id="IPR004733">
    <property type="entry name" value="PurM_cligase"/>
</dbReference>
<reference evidence="18 19" key="1">
    <citation type="submission" date="2017-09" db="EMBL/GenBank/DDBJ databases">
        <title>Depth-based differentiation of microbial function through sediment-hosted aquifers and enrichment of novel symbionts in the deep terrestrial subsurface.</title>
        <authorList>
            <person name="Probst A.J."/>
            <person name="Ladd B."/>
            <person name="Jarett J.K."/>
            <person name="Geller-Mcgrath D.E."/>
            <person name="Sieber C.M."/>
            <person name="Emerson J.B."/>
            <person name="Anantharaman K."/>
            <person name="Thomas B.C."/>
            <person name="Malmstrom R."/>
            <person name="Stieglmeier M."/>
            <person name="Klingl A."/>
            <person name="Woyke T."/>
            <person name="Ryan C.M."/>
            <person name="Banfield J.F."/>
        </authorList>
    </citation>
    <scope>NUCLEOTIDE SEQUENCE [LARGE SCALE GENOMIC DNA]</scope>
    <source>
        <strain evidence="18">CG12_big_fil_rev_8_21_14_0_65_43_15</strain>
    </source>
</reference>
<feature type="domain" description="PurM-like C-terminal" evidence="17">
    <location>
        <begin position="162"/>
        <end position="320"/>
    </location>
</feature>
<keyword evidence="7 15" id="KW-0436">Ligase</keyword>
<dbReference type="Gene3D" id="3.30.1330.10">
    <property type="entry name" value="PurM-like, N-terminal domain"/>
    <property type="match status" value="1"/>
</dbReference>
<comment type="catalytic activity">
    <reaction evidence="14 15">
        <text>2-formamido-N(1)-(5-O-phospho-beta-D-ribosyl)acetamidine + ATP = 5-amino-1-(5-phospho-beta-D-ribosyl)imidazole + ADP + phosphate + H(+)</text>
        <dbReference type="Rhea" id="RHEA:23032"/>
        <dbReference type="ChEBI" id="CHEBI:15378"/>
        <dbReference type="ChEBI" id="CHEBI:30616"/>
        <dbReference type="ChEBI" id="CHEBI:43474"/>
        <dbReference type="ChEBI" id="CHEBI:137981"/>
        <dbReference type="ChEBI" id="CHEBI:147287"/>
        <dbReference type="ChEBI" id="CHEBI:456216"/>
        <dbReference type="EC" id="6.3.3.1"/>
    </reaction>
</comment>
<evidence type="ECO:0000256" key="6">
    <source>
        <dbReference type="ARBA" id="ARBA00022490"/>
    </source>
</evidence>
<dbReference type="FunFam" id="3.30.1330.10:FF:000001">
    <property type="entry name" value="Phosphoribosylformylglycinamidine cyclo-ligase"/>
    <property type="match status" value="1"/>
</dbReference>
<evidence type="ECO:0000256" key="3">
    <source>
        <dbReference type="ARBA" id="ARBA00010280"/>
    </source>
</evidence>
<evidence type="ECO:0000313" key="18">
    <source>
        <dbReference type="EMBL" id="PIW66561.1"/>
    </source>
</evidence>
<dbReference type="Proteomes" id="UP000231267">
    <property type="component" value="Unassembled WGS sequence"/>
</dbReference>
<protein>
    <recommendedName>
        <fullName evidence="5 15">Phosphoribosylformylglycinamidine cyclo-ligase</fullName>
        <ecNumber evidence="4 15">6.3.3.1</ecNumber>
    </recommendedName>
    <alternativeName>
        <fullName evidence="12 15">AIR synthase</fullName>
    </alternativeName>
    <alternativeName>
        <fullName evidence="13 15">AIRS</fullName>
    </alternativeName>
    <alternativeName>
        <fullName evidence="11 15">Phosphoribosyl-aminoimidazole synthetase</fullName>
    </alternativeName>
</protein>
<dbReference type="NCBIfam" id="TIGR00878">
    <property type="entry name" value="purM"/>
    <property type="match status" value="1"/>
</dbReference>
<dbReference type="InterPro" id="IPR036676">
    <property type="entry name" value="PurM-like_C_sf"/>
</dbReference>
<dbReference type="InterPro" id="IPR010918">
    <property type="entry name" value="PurM-like_C_dom"/>
</dbReference>
<evidence type="ECO:0000256" key="13">
    <source>
        <dbReference type="ARBA" id="ARBA00033093"/>
    </source>
</evidence>
<evidence type="ECO:0000259" key="17">
    <source>
        <dbReference type="Pfam" id="PF02769"/>
    </source>
</evidence>
<dbReference type="GO" id="GO:0046084">
    <property type="term" value="P:adenine biosynthetic process"/>
    <property type="evidence" value="ECO:0007669"/>
    <property type="project" value="TreeGrafter"/>
</dbReference>
<evidence type="ECO:0000256" key="5">
    <source>
        <dbReference type="ARBA" id="ARBA00020367"/>
    </source>
</evidence>
<feature type="domain" description="PurM-like N-terminal" evidence="16">
    <location>
        <begin position="43"/>
        <end position="150"/>
    </location>
</feature>
<dbReference type="InterPro" id="IPR016188">
    <property type="entry name" value="PurM-like_N"/>
</dbReference>
<dbReference type="GO" id="GO:0004641">
    <property type="term" value="F:phosphoribosylformylglycinamidine cyclo-ligase activity"/>
    <property type="evidence" value="ECO:0007669"/>
    <property type="project" value="UniProtKB-UniRule"/>
</dbReference>
<keyword evidence="8 15" id="KW-0547">Nucleotide-binding</keyword>
<dbReference type="Gene3D" id="3.90.650.10">
    <property type="entry name" value="PurM-like C-terminal domain"/>
    <property type="match status" value="1"/>
</dbReference>
<keyword evidence="6 15" id="KW-0963">Cytoplasm</keyword>
<dbReference type="EC" id="6.3.3.1" evidence="4 15"/>
<dbReference type="Pfam" id="PF02769">
    <property type="entry name" value="AIRS_C"/>
    <property type="match status" value="1"/>
</dbReference>
<proteinExistence type="inferred from homology"/>
<dbReference type="GO" id="GO:0005829">
    <property type="term" value="C:cytosol"/>
    <property type="evidence" value="ECO:0007669"/>
    <property type="project" value="TreeGrafter"/>
</dbReference>
<accession>A0A2J0LFE0</accession>
<gene>
    <name evidence="15" type="primary">purM</name>
    <name evidence="18" type="ORF">COW11_02690</name>
</gene>
<dbReference type="SUPFAM" id="SSF55326">
    <property type="entry name" value="PurM N-terminal domain-like"/>
    <property type="match status" value="1"/>
</dbReference>
<evidence type="ECO:0000259" key="16">
    <source>
        <dbReference type="Pfam" id="PF00586"/>
    </source>
</evidence>
<comment type="similarity">
    <text evidence="3 15">Belongs to the AIR synthase family.</text>
</comment>
<evidence type="ECO:0000256" key="9">
    <source>
        <dbReference type="ARBA" id="ARBA00022755"/>
    </source>
</evidence>
<evidence type="ECO:0000256" key="4">
    <source>
        <dbReference type="ARBA" id="ARBA00013047"/>
    </source>
</evidence>
<name>A0A2J0LFE0_9BACT</name>
<evidence type="ECO:0000256" key="2">
    <source>
        <dbReference type="ARBA" id="ARBA00004686"/>
    </source>
</evidence>
<dbReference type="EMBL" id="PFGP01000057">
    <property type="protein sequence ID" value="PIW66561.1"/>
    <property type="molecule type" value="Genomic_DNA"/>
</dbReference>
<dbReference type="SUPFAM" id="SSF56042">
    <property type="entry name" value="PurM C-terminal domain-like"/>
    <property type="match status" value="1"/>
</dbReference>
<dbReference type="PANTHER" id="PTHR10520">
    <property type="entry name" value="TRIFUNCTIONAL PURINE BIOSYNTHETIC PROTEIN ADENOSINE-3-RELATED"/>
    <property type="match status" value="1"/>
</dbReference>
<comment type="caution">
    <text evidence="18">The sequence shown here is derived from an EMBL/GenBank/DDBJ whole genome shotgun (WGS) entry which is preliminary data.</text>
</comment>
<dbReference type="Pfam" id="PF00586">
    <property type="entry name" value="AIRS"/>
    <property type="match status" value="1"/>
</dbReference>
<dbReference type="GO" id="GO:0005524">
    <property type="term" value="F:ATP binding"/>
    <property type="evidence" value="ECO:0007669"/>
    <property type="project" value="UniProtKB-KW"/>
</dbReference>
<evidence type="ECO:0000313" key="19">
    <source>
        <dbReference type="Proteomes" id="UP000231267"/>
    </source>
</evidence>
<dbReference type="FunFam" id="3.90.650.10:FF:000011">
    <property type="entry name" value="Phosphoribosylformylglycinamidine cyclo-ligase"/>
    <property type="match status" value="1"/>
</dbReference>
<dbReference type="UniPathway" id="UPA00074">
    <property type="reaction ID" value="UER00129"/>
</dbReference>
<dbReference type="PANTHER" id="PTHR10520:SF12">
    <property type="entry name" value="TRIFUNCTIONAL PURINE BIOSYNTHETIC PROTEIN ADENOSINE-3"/>
    <property type="match status" value="1"/>
</dbReference>
<dbReference type="CDD" id="cd02196">
    <property type="entry name" value="PurM"/>
    <property type="match status" value="1"/>
</dbReference>
<organism evidence="18 19">
    <name type="scientific">Candidatus Taenaricola geysiri</name>
    <dbReference type="NCBI Taxonomy" id="1974752"/>
    <lineage>
        <taxon>Bacteria</taxon>
        <taxon>Pseudomonadati</taxon>
        <taxon>Candidatus Omnitrophota</taxon>
        <taxon>Candidatus Taenaricola</taxon>
    </lineage>
</organism>
<evidence type="ECO:0000256" key="15">
    <source>
        <dbReference type="HAMAP-Rule" id="MF_00741"/>
    </source>
</evidence>
<comment type="pathway">
    <text evidence="2 15">Purine metabolism; IMP biosynthesis via de novo pathway; 5-amino-1-(5-phospho-D-ribosyl)imidazole from N(2)-formyl-N(1)-(5-phospho-D-ribosyl)glycinamide: step 2/2.</text>
</comment>
<dbReference type="HAMAP" id="MF_00741">
    <property type="entry name" value="AIRS"/>
    <property type="match status" value="1"/>
</dbReference>